<organism evidence="1 2">
    <name type="scientific">Coemansia nantahalensis</name>
    <dbReference type="NCBI Taxonomy" id="2789366"/>
    <lineage>
        <taxon>Eukaryota</taxon>
        <taxon>Fungi</taxon>
        <taxon>Fungi incertae sedis</taxon>
        <taxon>Zoopagomycota</taxon>
        <taxon>Kickxellomycotina</taxon>
        <taxon>Kickxellomycetes</taxon>
        <taxon>Kickxellales</taxon>
        <taxon>Kickxellaceae</taxon>
        <taxon>Coemansia</taxon>
    </lineage>
</organism>
<proteinExistence type="predicted"/>
<comment type="caution">
    <text evidence="1">The sequence shown here is derived from an EMBL/GenBank/DDBJ whole genome shotgun (WGS) entry which is preliminary data.</text>
</comment>
<gene>
    <name evidence="1" type="ORF">IWQ57_004096</name>
</gene>
<dbReference type="EMBL" id="JANBUJ010001514">
    <property type="protein sequence ID" value="KAJ2767096.1"/>
    <property type="molecule type" value="Genomic_DNA"/>
</dbReference>
<name>A0ACC1JTP3_9FUNG</name>
<evidence type="ECO:0000313" key="2">
    <source>
        <dbReference type="Proteomes" id="UP001140234"/>
    </source>
</evidence>
<accession>A0ACC1JTP3</accession>
<evidence type="ECO:0000313" key="1">
    <source>
        <dbReference type="EMBL" id="KAJ2767096.1"/>
    </source>
</evidence>
<reference evidence="1" key="1">
    <citation type="submission" date="2022-07" db="EMBL/GenBank/DDBJ databases">
        <title>Phylogenomic reconstructions and comparative analyses of Kickxellomycotina fungi.</title>
        <authorList>
            <person name="Reynolds N.K."/>
            <person name="Stajich J.E."/>
            <person name="Barry K."/>
            <person name="Grigoriev I.V."/>
            <person name="Crous P."/>
            <person name="Smith M.E."/>
        </authorList>
    </citation>
    <scope>NUCLEOTIDE SEQUENCE</scope>
    <source>
        <strain evidence="1">CBS 109366</strain>
    </source>
</reference>
<protein>
    <submittedName>
        <fullName evidence="1">Uncharacterized protein</fullName>
    </submittedName>
</protein>
<feature type="non-terminal residue" evidence="1">
    <location>
        <position position="1"/>
    </location>
</feature>
<sequence>RSGDWCQSIGEEEEVLSELCADGADHFGRPVPDVSKYPLPAKEELDEHISGMFEYFYMGTQSLHAATFPQRVEAGEVSPVLVYAIMAVASRYSRKPSLHSLNGMAFLNGDRHAATACGLANILLSHSELATVDTVHGMLFLSVYFMGQGNMLKSRMYLVKAVCTARTMGLQHLDATFVPSRPMASLSGAFDRQSTLEALRPRPCTCPRTADELVRLETKRRIWWFLVFVDYFTANVMNVPLEIPPDSYCVRLPCSDNEWRSATLGTGSGVQTPVDEGATHDLGFGDRTSSAQQGSEYVRLNGFHDCHPPWAYRPGAFYQERLMVEFCDHLRRLNSLRTLAMRSFFHVGPVYVEERYPYLRQRHQFVPWAERLEKVKSAWSWLHLQLNKWLDSILLRFSEVIHQVTPRQFNRQYRHQYYYYLLAAHSTIIMSHEVILQLNLDLCRYLRLQLQHQRALVASAADGHAELYPANGAAAALPLLHQPLYAGCEAGAHAPPSADYGGAGGMALSEGLSEFALGTLGSAMAPLMALGVRVGRSTGSPAGGGGGGGSGSHNNSPHASSLYDSVMGSPHSGHRSVGGGSRSQSVCRGDSDAGSAAASRQYSAGGQAYTPGGTPAAGSIQRELAEMAAIAWDGCVSTAEQLASILRGKHPKFVLLGSAPLEVFHEQVRTGDTSILSAPGSTFNAPGTGPGADNPILSDPDFYMRLQPSTAWWMFLVAQVQVGHIKRLLKESEGNFKVSTRQKAYQARMAGDAAAAEHPMGVVSPIFASMFLPPLDHDCSDLDGLTARLSSRQEQMRPLSTSVTNSAAMLAAHLAGSAGPHVGARPDSIEQRADVKARAARMVRAYENLSCMVKVLEGMQQYWQCMDYIRAIQGLLKGSEQPLY</sequence>
<keyword evidence="2" id="KW-1185">Reference proteome</keyword>
<dbReference type="Proteomes" id="UP001140234">
    <property type="component" value="Unassembled WGS sequence"/>
</dbReference>